<dbReference type="PROSITE" id="PS50943">
    <property type="entry name" value="HTH_CROC1"/>
    <property type="match status" value="1"/>
</dbReference>
<dbReference type="CDD" id="cd00093">
    <property type="entry name" value="HTH_XRE"/>
    <property type="match status" value="1"/>
</dbReference>
<dbReference type="Gene3D" id="1.10.260.40">
    <property type="entry name" value="lambda repressor-like DNA-binding domains"/>
    <property type="match status" value="1"/>
</dbReference>
<evidence type="ECO:0000256" key="2">
    <source>
        <dbReference type="SAM" id="Phobius"/>
    </source>
</evidence>
<reference evidence="4 5" key="1">
    <citation type="submission" date="2023-02" db="EMBL/GenBank/DDBJ databases">
        <title>Genome sequence of Lacticaseibacillus sp. KACC 23028.</title>
        <authorList>
            <person name="Kim S."/>
            <person name="Heo J."/>
            <person name="Kwon S.-W."/>
        </authorList>
    </citation>
    <scope>NUCLEOTIDE SEQUENCE [LARGE SCALE GENOMIC DNA]</scope>
    <source>
        <strain evidence="4 5">KACC 23028</strain>
    </source>
</reference>
<keyword evidence="2" id="KW-0472">Membrane</keyword>
<dbReference type="EMBL" id="CP117884">
    <property type="protein sequence ID" value="WDF82824.1"/>
    <property type="molecule type" value="Genomic_DNA"/>
</dbReference>
<gene>
    <name evidence="4" type="ORF">PQ472_00870</name>
</gene>
<evidence type="ECO:0000313" key="5">
    <source>
        <dbReference type="Proteomes" id="UP001220377"/>
    </source>
</evidence>
<accession>A0ABY7WUU2</accession>
<evidence type="ECO:0000313" key="4">
    <source>
        <dbReference type="EMBL" id="WDF82824.1"/>
    </source>
</evidence>
<keyword evidence="1" id="KW-0238">DNA-binding</keyword>
<dbReference type="PANTHER" id="PTHR46558">
    <property type="entry name" value="TRACRIPTIONAL REGULATORY PROTEIN-RELATED-RELATED"/>
    <property type="match status" value="1"/>
</dbReference>
<dbReference type="SUPFAM" id="SSF47413">
    <property type="entry name" value="lambda repressor-like DNA-binding domains"/>
    <property type="match status" value="1"/>
</dbReference>
<dbReference type="SMART" id="SM00530">
    <property type="entry name" value="HTH_XRE"/>
    <property type="match status" value="1"/>
</dbReference>
<keyword evidence="2" id="KW-1133">Transmembrane helix</keyword>
<proteinExistence type="predicted"/>
<organism evidence="4 5">
    <name type="scientific">Lacticaseibacillus pabuli</name>
    <dbReference type="NCBI Taxonomy" id="3025672"/>
    <lineage>
        <taxon>Bacteria</taxon>
        <taxon>Bacillati</taxon>
        <taxon>Bacillota</taxon>
        <taxon>Bacilli</taxon>
        <taxon>Lactobacillales</taxon>
        <taxon>Lactobacillaceae</taxon>
        <taxon>Lacticaseibacillus</taxon>
    </lineage>
</organism>
<evidence type="ECO:0000256" key="1">
    <source>
        <dbReference type="ARBA" id="ARBA00023125"/>
    </source>
</evidence>
<sequence length="174" mass="19860">MQISEQIRHLRQEQHLTQQDLATKLHISRQSISKWENDTALPTFDNVVALSDLFDVPLDKLLRDDPELMASLSQPTRHSPWEVIYPAIILTLGFIGFLQLYGRSHASLSTLTDWLINAGQLIMMPVALLVARSKWWRRIDTRLKLAFWIGMGLIWLAAAVEFASGFFAGFHPAH</sequence>
<name>A0ABY7WUU2_9LACO</name>
<dbReference type="InterPro" id="IPR010982">
    <property type="entry name" value="Lambda_DNA-bd_dom_sf"/>
</dbReference>
<dbReference type="PANTHER" id="PTHR46558:SF15">
    <property type="entry name" value="HELIX-TURN-HELIX DOMAIN PROTEIN"/>
    <property type="match status" value="1"/>
</dbReference>
<dbReference type="Pfam" id="PF01381">
    <property type="entry name" value="HTH_3"/>
    <property type="match status" value="1"/>
</dbReference>
<evidence type="ECO:0000259" key="3">
    <source>
        <dbReference type="PROSITE" id="PS50943"/>
    </source>
</evidence>
<feature type="transmembrane region" description="Helical" evidence="2">
    <location>
        <begin position="145"/>
        <end position="170"/>
    </location>
</feature>
<keyword evidence="5" id="KW-1185">Reference proteome</keyword>
<feature type="transmembrane region" description="Helical" evidence="2">
    <location>
        <begin position="83"/>
        <end position="102"/>
    </location>
</feature>
<feature type="transmembrane region" description="Helical" evidence="2">
    <location>
        <begin position="114"/>
        <end position="133"/>
    </location>
</feature>
<dbReference type="InterPro" id="IPR001387">
    <property type="entry name" value="Cro/C1-type_HTH"/>
</dbReference>
<dbReference type="Proteomes" id="UP001220377">
    <property type="component" value="Chromosome"/>
</dbReference>
<dbReference type="RefSeq" id="WP_274260543.1">
    <property type="nucleotide sequence ID" value="NZ_CP117884.1"/>
</dbReference>
<keyword evidence="2" id="KW-0812">Transmembrane</keyword>
<feature type="domain" description="HTH cro/C1-type" evidence="3">
    <location>
        <begin position="7"/>
        <end position="61"/>
    </location>
</feature>
<protein>
    <submittedName>
        <fullName evidence="4">Helix-turn-helix transcriptional regulator</fullName>
    </submittedName>
</protein>